<proteinExistence type="predicted"/>
<organism evidence="2 3">
    <name type="scientific">Glossina brevipalpis</name>
    <dbReference type="NCBI Taxonomy" id="37001"/>
    <lineage>
        <taxon>Eukaryota</taxon>
        <taxon>Metazoa</taxon>
        <taxon>Ecdysozoa</taxon>
        <taxon>Arthropoda</taxon>
        <taxon>Hexapoda</taxon>
        <taxon>Insecta</taxon>
        <taxon>Pterygota</taxon>
        <taxon>Neoptera</taxon>
        <taxon>Endopterygota</taxon>
        <taxon>Diptera</taxon>
        <taxon>Brachycera</taxon>
        <taxon>Muscomorpha</taxon>
        <taxon>Hippoboscoidea</taxon>
        <taxon>Glossinidae</taxon>
        <taxon>Glossina</taxon>
    </lineage>
</organism>
<reference evidence="2" key="2">
    <citation type="submission" date="2020-05" db="UniProtKB">
        <authorList>
            <consortium name="EnsemblMetazoa"/>
        </authorList>
    </citation>
    <scope>IDENTIFICATION</scope>
    <source>
        <strain evidence="2">IAEA</strain>
    </source>
</reference>
<sequence>MCDEFDSKLINLVKANRILFMNELRSNPYAEERKKLELWRHIATSLGCETKYCILRWKYLQTKYQQEHQKLGGKQTGIMSFLQKPNRYQGKYGRFKNYERQKFPLAYVNVMDAMERVNEYVCDDDELQEIMDEQSISLPSCVKTSSSASVTTTTTTNDQHNATLRRIESLLEGLGEGNRQKAEKHIIAYLCKCQLKTLNNEEVNDDDVYI</sequence>
<dbReference type="Proteomes" id="UP000091820">
    <property type="component" value="Unassembled WGS sequence"/>
</dbReference>
<dbReference type="EnsemblMetazoa" id="GBRI031375-RA">
    <property type="protein sequence ID" value="GBRI031375-PA"/>
    <property type="gene ID" value="GBRI031375"/>
</dbReference>
<protein>
    <submittedName>
        <fullName evidence="2">MADF domain-containing protein</fullName>
    </submittedName>
</protein>
<dbReference type="PROSITE" id="PS51029">
    <property type="entry name" value="MADF"/>
    <property type="match status" value="1"/>
</dbReference>
<dbReference type="VEuPathDB" id="VectorBase:GBRI031375"/>
<dbReference type="Pfam" id="PF10545">
    <property type="entry name" value="MADF_DNA_bdg"/>
    <property type="match status" value="1"/>
</dbReference>
<feature type="domain" description="MADF" evidence="1">
    <location>
        <begin position="8"/>
        <end position="109"/>
    </location>
</feature>
<evidence type="ECO:0000259" key="1">
    <source>
        <dbReference type="PROSITE" id="PS51029"/>
    </source>
</evidence>
<accession>A0A1A9WTG8</accession>
<reference evidence="3" key="1">
    <citation type="submission" date="2014-03" db="EMBL/GenBank/DDBJ databases">
        <authorList>
            <person name="Aksoy S."/>
            <person name="Warren W."/>
            <person name="Wilson R.K."/>
        </authorList>
    </citation>
    <scope>NUCLEOTIDE SEQUENCE [LARGE SCALE GENOMIC DNA]</scope>
    <source>
        <strain evidence="3">IAEA</strain>
    </source>
</reference>
<dbReference type="InterPro" id="IPR006578">
    <property type="entry name" value="MADF-dom"/>
</dbReference>
<keyword evidence="3" id="KW-1185">Reference proteome</keyword>
<evidence type="ECO:0000313" key="2">
    <source>
        <dbReference type="EnsemblMetazoa" id="GBRI031375-PA"/>
    </source>
</evidence>
<name>A0A1A9WTG8_9MUSC</name>
<evidence type="ECO:0000313" key="3">
    <source>
        <dbReference type="Proteomes" id="UP000091820"/>
    </source>
</evidence>
<dbReference type="AlphaFoldDB" id="A0A1A9WTG8"/>